<evidence type="ECO:0000313" key="5">
    <source>
        <dbReference type="Proteomes" id="UP000178198"/>
    </source>
</evidence>
<dbReference type="Gene3D" id="3.90.550.10">
    <property type="entry name" value="Spore Coat Polysaccharide Biosynthesis Protein SpsA, Chain A"/>
    <property type="match status" value="1"/>
</dbReference>
<dbReference type="InterPro" id="IPR029044">
    <property type="entry name" value="Nucleotide-diphossugar_trans"/>
</dbReference>
<dbReference type="InterPro" id="IPR001173">
    <property type="entry name" value="Glyco_trans_2-like"/>
</dbReference>
<evidence type="ECO:0000256" key="1">
    <source>
        <dbReference type="ARBA" id="ARBA00022676"/>
    </source>
</evidence>
<accession>A0A1D9P7H3</accession>
<dbReference type="SUPFAM" id="SSF53448">
    <property type="entry name" value="Nucleotide-diphospho-sugar transferases"/>
    <property type="match status" value="1"/>
</dbReference>
<name>A0A1D9P7H3_9FLAO</name>
<evidence type="ECO:0000259" key="3">
    <source>
        <dbReference type="Pfam" id="PF00535"/>
    </source>
</evidence>
<evidence type="ECO:0000256" key="2">
    <source>
        <dbReference type="ARBA" id="ARBA00022679"/>
    </source>
</evidence>
<feature type="domain" description="Glycosyltransferase 2-like" evidence="3">
    <location>
        <begin position="4"/>
        <end position="107"/>
    </location>
</feature>
<dbReference type="KEGG" id="fcm:BIW12_03355"/>
<organism evidence="4 5">
    <name type="scientific">Flavobacterium commune</name>
    <dbReference type="NCBI Taxonomy" id="1306519"/>
    <lineage>
        <taxon>Bacteria</taxon>
        <taxon>Pseudomonadati</taxon>
        <taxon>Bacteroidota</taxon>
        <taxon>Flavobacteriia</taxon>
        <taxon>Flavobacteriales</taxon>
        <taxon>Flavobacteriaceae</taxon>
        <taxon>Flavobacterium</taxon>
    </lineage>
</organism>
<protein>
    <recommendedName>
        <fullName evidence="3">Glycosyltransferase 2-like domain-containing protein</fullName>
    </recommendedName>
</protein>
<dbReference type="GO" id="GO:0016758">
    <property type="term" value="F:hexosyltransferase activity"/>
    <property type="evidence" value="ECO:0007669"/>
    <property type="project" value="UniProtKB-ARBA"/>
</dbReference>
<dbReference type="PANTHER" id="PTHR22916">
    <property type="entry name" value="GLYCOSYLTRANSFERASE"/>
    <property type="match status" value="1"/>
</dbReference>
<dbReference type="Pfam" id="PF00535">
    <property type="entry name" value="Glycos_transf_2"/>
    <property type="match status" value="1"/>
</dbReference>
<keyword evidence="2" id="KW-0808">Transferase</keyword>
<dbReference type="CDD" id="cd00761">
    <property type="entry name" value="Glyco_tranf_GTA_type"/>
    <property type="match status" value="1"/>
</dbReference>
<sequence length="309" mass="35987">MIFSIIIPVYNSENYLIECLNSVINQLYTNLEIILINDGSTDKSLEICEDYASRDKRISVLSQSNKGQASARNLGLQHCTGDYVLFVDSDDAISLDLIQLNYDILKCKTVDCLQFPVIMNFSSKDDERLLFDKYENLYLTSKVEILNHWLNEVNISWIVCNKIIKKDIALRIQFVEKMIYEDNKYVVDLIKEIENIFLSNKGSYHYYQRLNSTTTSKLTLKKEIDTIKVLDSLLSTFGSMLDNHLYVNYVLRIVNIEKSIKKNFKQSIKKSKKYTSFISFKYIFLDSKLALKDKIKLLMVKGNFIKDEI</sequence>
<keyword evidence="1" id="KW-0328">Glycosyltransferase</keyword>
<dbReference type="AlphaFoldDB" id="A0A1D9P7H3"/>
<dbReference type="PANTHER" id="PTHR22916:SF51">
    <property type="entry name" value="GLYCOSYLTRANSFERASE EPSH-RELATED"/>
    <property type="match status" value="1"/>
</dbReference>
<reference evidence="4 5" key="1">
    <citation type="submission" date="2016-10" db="EMBL/GenBank/DDBJ databases">
        <title>Complete Genome Sequence of Flavobacterium sp. PK15.</title>
        <authorList>
            <person name="Ekwe A."/>
            <person name="Kim S.B."/>
        </authorList>
    </citation>
    <scope>NUCLEOTIDE SEQUENCE [LARGE SCALE GENOMIC DNA]</scope>
    <source>
        <strain evidence="4 5">PK15</strain>
    </source>
</reference>
<dbReference type="STRING" id="1306519.BIW12_03355"/>
<proteinExistence type="predicted"/>
<dbReference type="RefSeq" id="WP_071183814.1">
    <property type="nucleotide sequence ID" value="NZ_CP017774.1"/>
</dbReference>
<evidence type="ECO:0000313" key="4">
    <source>
        <dbReference type="EMBL" id="AOZ98546.1"/>
    </source>
</evidence>
<dbReference type="Proteomes" id="UP000178198">
    <property type="component" value="Chromosome"/>
</dbReference>
<keyword evidence="5" id="KW-1185">Reference proteome</keyword>
<gene>
    <name evidence="4" type="ORF">BIW12_03355</name>
</gene>
<dbReference type="EMBL" id="CP017774">
    <property type="protein sequence ID" value="AOZ98546.1"/>
    <property type="molecule type" value="Genomic_DNA"/>
</dbReference>
<dbReference type="OrthoDB" id="396512at2"/>